<organism evidence="3 4">
    <name type="scientific">Streptomyces yaanensis</name>
    <dbReference type="NCBI Taxonomy" id="1142239"/>
    <lineage>
        <taxon>Bacteria</taxon>
        <taxon>Bacillati</taxon>
        <taxon>Actinomycetota</taxon>
        <taxon>Actinomycetes</taxon>
        <taxon>Kitasatosporales</taxon>
        <taxon>Streptomycetaceae</taxon>
        <taxon>Streptomyces</taxon>
    </lineage>
</organism>
<accession>A0ABV7S624</accession>
<reference evidence="4" key="1">
    <citation type="journal article" date="2019" name="Int. J. Syst. Evol. Microbiol.">
        <title>The Global Catalogue of Microorganisms (GCM) 10K type strain sequencing project: providing services to taxonomists for standard genome sequencing and annotation.</title>
        <authorList>
            <consortium name="The Broad Institute Genomics Platform"/>
            <consortium name="The Broad Institute Genome Sequencing Center for Infectious Disease"/>
            <person name="Wu L."/>
            <person name="Ma J."/>
        </authorList>
    </citation>
    <scope>NUCLEOTIDE SEQUENCE [LARGE SCALE GENOMIC DNA]</scope>
    <source>
        <strain evidence="4">CGMCC 4.7035</strain>
    </source>
</reference>
<evidence type="ECO:0000256" key="2">
    <source>
        <dbReference type="SAM" id="Phobius"/>
    </source>
</evidence>
<keyword evidence="2" id="KW-0812">Transmembrane</keyword>
<proteinExistence type="predicted"/>
<feature type="compositionally biased region" description="Basic and acidic residues" evidence="1">
    <location>
        <begin position="58"/>
        <end position="96"/>
    </location>
</feature>
<evidence type="ECO:0000313" key="4">
    <source>
        <dbReference type="Proteomes" id="UP001595701"/>
    </source>
</evidence>
<protein>
    <submittedName>
        <fullName evidence="3">DUF6479 family protein</fullName>
    </submittedName>
</protein>
<feature type="region of interest" description="Disordered" evidence="1">
    <location>
        <begin position="33"/>
        <end position="115"/>
    </location>
</feature>
<dbReference type="RefSeq" id="WP_386275521.1">
    <property type="nucleotide sequence ID" value="NZ_JBHRWR010000002.1"/>
</dbReference>
<comment type="caution">
    <text evidence="3">The sequence shown here is derived from an EMBL/GenBank/DDBJ whole genome shotgun (WGS) entry which is preliminary data.</text>
</comment>
<sequence>MAASDAAWGMIGAFLGGLVIAGALVWSIRLGTKVRRREPGPPRPSDQPNPPPSGPVMESREMREPDEVPHAEDEGERLTPHEMHPSGSKRSEDQKRPRWRPGSSGSFGSAGSGAS</sequence>
<evidence type="ECO:0000313" key="3">
    <source>
        <dbReference type="EMBL" id="MFC3571861.1"/>
    </source>
</evidence>
<keyword evidence="2" id="KW-0472">Membrane</keyword>
<evidence type="ECO:0000256" key="1">
    <source>
        <dbReference type="SAM" id="MobiDB-lite"/>
    </source>
</evidence>
<dbReference type="InterPro" id="IPR045513">
    <property type="entry name" value="DUF6479"/>
</dbReference>
<keyword evidence="4" id="KW-1185">Reference proteome</keyword>
<keyword evidence="2" id="KW-1133">Transmembrane helix</keyword>
<dbReference type="EMBL" id="JBHRWR010000002">
    <property type="protein sequence ID" value="MFC3571861.1"/>
    <property type="molecule type" value="Genomic_DNA"/>
</dbReference>
<feature type="compositionally biased region" description="Pro residues" evidence="1">
    <location>
        <begin position="41"/>
        <end position="54"/>
    </location>
</feature>
<gene>
    <name evidence="3" type="ORF">ACFOZ0_00840</name>
</gene>
<dbReference type="Proteomes" id="UP001595701">
    <property type="component" value="Unassembled WGS sequence"/>
</dbReference>
<feature type="transmembrane region" description="Helical" evidence="2">
    <location>
        <begin position="6"/>
        <end position="28"/>
    </location>
</feature>
<name>A0ABV7S624_9ACTN</name>
<dbReference type="Pfam" id="PF20087">
    <property type="entry name" value="DUF6479"/>
    <property type="match status" value="1"/>
</dbReference>